<dbReference type="GO" id="GO:0051782">
    <property type="term" value="P:negative regulation of cell division"/>
    <property type="evidence" value="ECO:0007669"/>
    <property type="project" value="TreeGrafter"/>
</dbReference>
<reference evidence="5" key="1">
    <citation type="submission" date="2016-10" db="EMBL/GenBank/DDBJ databases">
        <authorList>
            <person name="Varghese N."/>
            <person name="Submissions S."/>
        </authorList>
    </citation>
    <scope>NUCLEOTIDE SEQUENCE [LARGE SCALE GENOMIC DNA]</scope>
    <source>
        <strain evidence="5">CGMCC 4.3568</strain>
    </source>
</reference>
<dbReference type="GO" id="GO:0005829">
    <property type="term" value="C:cytosol"/>
    <property type="evidence" value="ECO:0007669"/>
    <property type="project" value="TreeGrafter"/>
</dbReference>
<dbReference type="Pfam" id="PF01656">
    <property type="entry name" value="CbiA"/>
    <property type="match status" value="1"/>
</dbReference>
<proteinExistence type="predicted"/>
<protein>
    <submittedName>
        <fullName evidence="4">CO dehydrogenase maturation factor</fullName>
    </submittedName>
</protein>
<dbReference type="PIRSF" id="PIRSF005647">
    <property type="entry name" value="CooC"/>
    <property type="match status" value="1"/>
</dbReference>
<dbReference type="EMBL" id="FOKG01000020">
    <property type="protein sequence ID" value="SFB56981.1"/>
    <property type="molecule type" value="Genomic_DNA"/>
</dbReference>
<dbReference type="InterPro" id="IPR014433">
    <property type="entry name" value="CooC"/>
</dbReference>
<feature type="domain" description="CobQ/CobB/MinD/ParA nucleotide binding" evidence="3">
    <location>
        <begin position="5"/>
        <end position="218"/>
    </location>
</feature>
<dbReference type="InterPro" id="IPR027417">
    <property type="entry name" value="P-loop_NTPase"/>
</dbReference>
<dbReference type="OrthoDB" id="5192271at2"/>
<evidence type="ECO:0000259" key="3">
    <source>
        <dbReference type="Pfam" id="PF01656"/>
    </source>
</evidence>
<organism evidence="4 5">
    <name type="scientific">Amycolatopsis marina</name>
    <dbReference type="NCBI Taxonomy" id="490629"/>
    <lineage>
        <taxon>Bacteria</taxon>
        <taxon>Bacillati</taxon>
        <taxon>Actinomycetota</taxon>
        <taxon>Actinomycetes</taxon>
        <taxon>Pseudonocardiales</taxon>
        <taxon>Pseudonocardiaceae</taxon>
        <taxon>Amycolatopsis</taxon>
    </lineage>
</organism>
<dbReference type="RefSeq" id="WP_091677020.1">
    <property type="nucleotide sequence ID" value="NZ_FOKG01000020.1"/>
</dbReference>
<keyword evidence="2" id="KW-0067">ATP-binding</keyword>
<keyword evidence="1" id="KW-0547">Nucleotide-binding</keyword>
<evidence type="ECO:0000313" key="4">
    <source>
        <dbReference type="EMBL" id="SFB56981.1"/>
    </source>
</evidence>
<accession>A0A1I1C380</accession>
<name>A0A1I1C380_9PSEU</name>
<dbReference type="STRING" id="490629.SAMN05216266_12085"/>
<gene>
    <name evidence="4" type="ORF">SAMN05216266_12085</name>
</gene>
<evidence type="ECO:0000256" key="2">
    <source>
        <dbReference type="ARBA" id="ARBA00022840"/>
    </source>
</evidence>
<dbReference type="GO" id="GO:0009898">
    <property type="term" value="C:cytoplasmic side of plasma membrane"/>
    <property type="evidence" value="ECO:0007669"/>
    <property type="project" value="TreeGrafter"/>
</dbReference>
<dbReference type="InterPro" id="IPR002586">
    <property type="entry name" value="CobQ/CobB/MinD/ParA_Nub-bd_dom"/>
</dbReference>
<evidence type="ECO:0000256" key="1">
    <source>
        <dbReference type="ARBA" id="ARBA00022741"/>
    </source>
</evidence>
<evidence type="ECO:0000313" key="5">
    <source>
        <dbReference type="Proteomes" id="UP000243799"/>
    </source>
</evidence>
<dbReference type="PANTHER" id="PTHR43384">
    <property type="entry name" value="SEPTUM SITE-DETERMINING PROTEIN MIND HOMOLOG, CHLOROPLASTIC-RELATED"/>
    <property type="match status" value="1"/>
</dbReference>
<dbReference type="GO" id="GO:0005524">
    <property type="term" value="F:ATP binding"/>
    <property type="evidence" value="ECO:0007669"/>
    <property type="project" value="UniProtKB-KW"/>
</dbReference>
<dbReference type="InterPro" id="IPR050625">
    <property type="entry name" value="ParA/MinD_ATPase"/>
</dbReference>
<dbReference type="AlphaFoldDB" id="A0A1I1C380"/>
<sequence length="247" mass="25902">MKLAVVGKGGSGKTTTEAVIARAVARTGVRVVALDCDTNPNLGISLGLGDDETERLAGMRQAIDEGAQEHAPSWDELLDVFGADAPDGVRLAVVSAIENPEPGCPCCGLSPEQLLRSADFGEDVVIADFEAGLGTLTRLEGSHVDVVLVVLEATAKSVEVGERAADLVRRHGIGRLIVVANQVHDDADLAAVRRRFPETEIVVVPYDDSIVEADRRGAAPLDLRPDAPAVRALAELAGRLATPAHQS</sequence>
<dbReference type="PANTHER" id="PTHR43384:SF6">
    <property type="entry name" value="SEPTUM SITE-DETERMINING PROTEIN MIND HOMOLOG, CHLOROPLASTIC"/>
    <property type="match status" value="1"/>
</dbReference>
<dbReference type="SUPFAM" id="SSF52540">
    <property type="entry name" value="P-loop containing nucleoside triphosphate hydrolases"/>
    <property type="match status" value="1"/>
</dbReference>
<keyword evidence="5" id="KW-1185">Reference proteome</keyword>
<dbReference type="Gene3D" id="3.40.50.300">
    <property type="entry name" value="P-loop containing nucleotide triphosphate hydrolases"/>
    <property type="match status" value="1"/>
</dbReference>
<dbReference type="Proteomes" id="UP000243799">
    <property type="component" value="Unassembled WGS sequence"/>
</dbReference>
<dbReference type="GO" id="GO:0016887">
    <property type="term" value="F:ATP hydrolysis activity"/>
    <property type="evidence" value="ECO:0007669"/>
    <property type="project" value="TreeGrafter"/>
</dbReference>